<protein>
    <submittedName>
        <fullName evidence="3">Heterokaryon incompatibility protein</fullName>
    </submittedName>
</protein>
<keyword evidence="4" id="KW-1185">Reference proteome</keyword>
<gene>
    <name evidence="3" type="ORF">FCIRC_9837</name>
</gene>
<dbReference type="Proteomes" id="UP000572754">
    <property type="component" value="Unassembled WGS sequence"/>
</dbReference>
<evidence type="ECO:0000313" key="4">
    <source>
        <dbReference type="Proteomes" id="UP000572754"/>
    </source>
</evidence>
<dbReference type="Pfam" id="PF06985">
    <property type="entry name" value="HET"/>
    <property type="match status" value="1"/>
</dbReference>
<feature type="region of interest" description="Disordered" evidence="1">
    <location>
        <begin position="1037"/>
        <end position="1056"/>
    </location>
</feature>
<name>A0A8H5TEL7_FUSCI</name>
<dbReference type="PANTHER" id="PTHR24148:SF64">
    <property type="entry name" value="HETEROKARYON INCOMPATIBILITY DOMAIN-CONTAINING PROTEIN"/>
    <property type="match status" value="1"/>
</dbReference>
<dbReference type="InterPro" id="IPR010730">
    <property type="entry name" value="HET"/>
</dbReference>
<dbReference type="InterPro" id="IPR035994">
    <property type="entry name" value="Nucleoside_phosphorylase_sf"/>
</dbReference>
<dbReference type="Gene3D" id="3.40.50.1580">
    <property type="entry name" value="Nucleoside phosphorylase domain"/>
    <property type="match status" value="1"/>
</dbReference>
<reference evidence="3 4" key="2">
    <citation type="submission" date="2020-05" db="EMBL/GenBank/DDBJ databases">
        <title>Identification and distribution of gene clusters putatively required for synthesis of sphingolipid metabolism inhibitors in phylogenetically diverse species of the filamentous fungus Fusarium.</title>
        <authorList>
            <person name="Kim H.-S."/>
            <person name="Busman M."/>
            <person name="Brown D.W."/>
            <person name="Divon H."/>
            <person name="Uhlig S."/>
            <person name="Proctor R.H."/>
        </authorList>
    </citation>
    <scope>NUCLEOTIDE SEQUENCE [LARGE SCALE GENOMIC DNA]</scope>
    <source>
        <strain evidence="3 4">NRRL 25331</strain>
    </source>
</reference>
<evidence type="ECO:0000256" key="1">
    <source>
        <dbReference type="SAM" id="MobiDB-lite"/>
    </source>
</evidence>
<accession>A0A8H5TEL7</accession>
<organism evidence="3 4">
    <name type="scientific">Fusarium circinatum</name>
    <name type="common">Pitch canker fungus</name>
    <name type="synonym">Gibberella circinata</name>
    <dbReference type="NCBI Taxonomy" id="48490"/>
    <lineage>
        <taxon>Eukaryota</taxon>
        <taxon>Fungi</taxon>
        <taxon>Dikarya</taxon>
        <taxon>Ascomycota</taxon>
        <taxon>Pezizomycotina</taxon>
        <taxon>Sordariomycetes</taxon>
        <taxon>Hypocreomycetidae</taxon>
        <taxon>Hypocreales</taxon>
        <taxon>Nectriaceae</taxon>
        <taxon>Fusarium</taxon>
        <taxon>Fusarium fujikuroi species complex</taxon>
    </lineage>
</organism>
<dbReference type="AlphaFoldDB" id="A0A8H5TEL7"/>
<dbReference type="PANTHER" id="PTHR24148">
    <property type="entry name" value="ANKYRIN REPEAT DOMAIN-CONTAINING PROTEIN 39 HOMOLOG-RELATED"/>
    <property type="match status" value="1"/>
</dbReference>
<dbReference type="InterPro" id="IPR052895">
    <property type="entry name" value="HetReg/Transcr_Mod"/>
</dbReference>
<feature type="domain" description="Heterokaryon incompatibility" evidence="2">
    <location>
        <begin position="333"/>
        <end position="490"/>
    </location>
</feature>
<comment type="caution">
    <text evidence="3">The sequence shown here is derived from an EMBL/GenBank/DDBJ whole genome shotgun (WGS) entry which is preliminary data.</text>
</comment>
<reference evidence="4" key="1">
    <citation type="journal article" date="2020" name="BMC Genomics">
        <title>Correction to: Identification and distribution of gene clusters required for synthesis of sphingolipid metabolism inhibitors in diverse species of the filamentous fungus Fusarium.</title>
        <authorList>
            <person name="Kim H.S."/>
            <person name="Lohmar J.M."/>
            <person name="Busman M."/>
            <person name="Brown D.W."/>
            <person name="Naumann T.A."/>
            <person name="Divon H.H."/>
            <person name="Lysoe E."/>
            <person name="Uhlig S."/>
            <person name="Proctor R.H."/>
        </authorList>
    </citation>
    <scope>NUCLEOTIDE SEQUENCE [LARGE SCALE GENOMIC DNA]</scope>
    <source>
        <strain evidence="4">NRRL 25331</strain>
    </source>
</reference>
<evidence type="ECO:0000259" key="2">
    <source>
        <dbReference type="Pfam" id="PF06985"/>
    </source>
</evidence>
<sequence>MDRSNLNNAHIAIVAPLPEDYETARALLGEPDPEHHLTSSGAACSLGKVGLHNVVLVGKAEDITNVSVFVKDTVDDLLEAFPSIRAGFLIGVDATAPEESLVKPGDIVVALPQGFQPGQVQFDVEETIMSNRISTAYEMSHPPSCITSVINTLQSAEGRQQWGQYLANQLHRCKVALGCDIELNRLDSSQPSRVLRGTIASSSRPLPDRDFINKIGGDSNIMCFERAAANLESSLPFLTICSIANSTDPTRFPNSVPSAKSQGRLATVIYAVFVLHRINPAQLQQEHAFIDLFHYEPFDLESAGFRLVVLEKGSQSQVQCRLYQSHLDDINFYEALSYAWEGQDKPHEIIVDGKYLSITASLNDALFHLRRPDEDRVLWIDALCINQNNIKERGHQVSRMGEIYKKAEKVVIWLGYLSGSSIMFQSAVHMFGRNLPSNAFREWPRDDNRWKDQWKLIEAYLGSSSHDELAEALQSLLGKPWFSRVWILQEVANAKRITVGYNLGEVPGKVFSLLPHAMDVKISEQTQAVLDIMPHRLRRSQNQNLCNLLWEFRGCKATDPRDRIYALLGMASDVENIEIRADYAKEEKVVVREFCSYLLGEGWTGNLPAPTIDELQVNLPSLSKELLLQKLKQGEPADSLKQFLNRQGLIPSVDGSDVLNITQYGSEITSLLLDRSRETVWIPREAALQCLRRHPHVFEVLLRRSDFKIEEMPMFIAQSMEYHPDFLERLLRSSSNPDQLRDAALVAAISLGLSSCRPLLTQCRDSINITKSMLRRAIFCYQESQDVLRYLLDVAQSPVQWSTNLFVEASPGNPRGIRIVDKHSRPVSITREVIEAGMGIRAGPEDLQLLFEHMEHPVELDEDLFLKAIAKGAGVVRCLLDRCNQPFNVTERVYARAYKAGVGVFEQILQNSLPDFKNTERNFEMDVKVGANHLRKRLKNLRGKLQITDKVIGVAEDDVTREMLLEMRDTEETVTEDAAIRAIETGPKAFNELYNKPGTNFKVTERILEAAAEQGYALHILEAGRSSEVKAARRALREKEKQTHPGDWLERLWRRP</sequence>
<evidence type="ECO:0000313" key="3">
    <source>
        <dbReference type="EMBL" id="KAF5667679.1"/>
    </source>
</evidence>
<proteinExistence type="predicted"/>
<dbReference type="GO" id="GO:0003824">
    <property type="term" value="F:catalytic activity"/>
    <property type="evidence" value="ECO:0007669"/>
    <property type="project" value="InterPro"/>
</dbReference>
<dbReference type="GO" id="GO:0009116">
    <property type="term" value="P:nucleoside metabolic process"/>
    <property type="evidence" value="ECO:0007669"/>
    <property type="project" value="InterPro"/>
</dbReference>
<dbReference type="EMBL" id="JAAQPE010000349">
    <property type="protein sequence ID" value="KAF5667679.1"/>
    <property type="molecule type" value="Genomic_DNA"/>
</dbReference>